<sequence>MYKYNKKNLFFHIKFTMNHSNNISQDSSNQTFYSTNNCEESSFMENASTQSFPVANSSSYRILRNRRIQRRLRHGNIDTLYRIRQLSRQNTQNTNNQIAGLFFNGSTFF</sequence>
<dbReference type="EMBL" id="LLXJ01004329">
    <property type="protein sequence ID" value="PKB95914.1"/>
    <property type="molecule type" value="Genomic_DNA"/>
</dbReference>
<organism evidence="1 2">
    <name type="scientific">Rhizophagus irregularis</name>
    <dbReference type="NCBI Taxonomy" id="588596"/>
    <lineage>
        <taxon>Eukaryota</taxon>
        <taxon>Fungi</taxon>
        <taxon>Fungi incertae sedis</taxon>
        <taxon>Mucoromycota</taxon>
        <taxon>Glomeromycotina</taxon>
        <taxon>Glomeromycetes</taxon>
        <taxon>Glomerales</taxon>
        <taxon>Glomeraceae</taxon>
        <taxon>Rhizophagus</taxon>
    </lineage>
</organism>
<comment type="caution">
    <text evidence="1">The sequence shown here is derived from an EMBL/GenBank/DDBJ whole genome shotgun (WGS) entry which is preliminary data.</text>
</comment>
<protein>
    <submittedName>
        <fullName evidence="1">Uncharacterized protein</fullName>
    </submittedName>
</protein>
<reference evidence="1 2" key="2">
    <citation type="submission" date="2017-09" db="EMBL/GenBank/DDBJ databases">
        <title>Extensive intraspecific genome diversity in a model arbuscular mycorrhizal fungus.</title>
        <authorList>
            <person name="Chen E.C."/>
            <person name="Morin E."/>
            <person name="Beaudet D."/>
            <person name="Noel J."/>
            <person name="Ndikumana S."/>
            <person name="Charron P."/>
            <person name="St-Onge C."/>
            <person name="Giorgi J."/>
            <person name="Grigoriev I.V."/>
            <person name="Roux C."/>
            <person name="Martin F.M."/>
            <person name="Corradi N."/>
        </authorList>
    </citation>
    <scope>NUCLEOTIDE SEQUENCE [LARGE SCALE GENOMIC DNA]</scope>
    <source>
        <strain evidence="1 2">A5</strain>
    </source>
</reference>
<dbReference type="AlphaFoldDB" id="A0A2N0NN02"/>
<accession>A0A2N0NN02</accession>
<dbReference type="Proteomes" id="UP000232722">
    <property type="component" value="Unassembled WGS sequence"/>
</dbReference>
<evidence type="ECO:0000313" key="1">
    <source>
        <dbReference type="EMBL" id="PKB95914.1"/>
    </source>
</evidence>
<gene>
    <name evidence="1" type="ORF">RhiirA5_435788</name>
</gene>
<reference evidence="1 2" key="1">
    <citation type="submission" date="2016-04" db="EMBL/GenBank/DDBJ databases">
        <title>Genome analyses suggest a sexual origin of heterokaryosis in a supposedly ancient asexual fungus.</title>
        <authorList>
            <person name="Ropars J."/>
            <person name="Sedzielewska K."/>
            <person name="Noel J."/>
            <person name="Charron P."/>
            <person name="Farinelli L."/>
            <person name="Marton T."/>
            <person name="Kruger M."/>
            <person name="Pelin A."/>
            <person name="Brachmann A."/>
            <person name="Corradi N."/>
        </authorList>
    </citation>
    <scope>NUCLEOTIDE SEQUENCE [LARGE SCALE GENOMIC DNA]</scope>
    <source>
        <strain evidence="1 2">A5</strain>
    </source>
</reference>
<evidence type="ECO:0000313" key="2">
    <source>
        <dbReference type="Proteomes" id="UP000232722"/>
    </source>
</evidence>
<proteinExistence type="predicted"/>
<name>A0A2N0NN02_9GLOM</name>
<dbReference type="VEuPathDB" id="FungiDB:RhiirA1_453637"/>